<name>A0A923RQS9_9FIRM</name>
<comment type="caution">
    <text evidence="1">The sequence shown here is derived from an EMBL/GenBank/DDBJ whole genome shotgun (WGS) entry which is preliminary data.</text>
</comment>
<dbReference type="RefSeq" id="WP_186876506.1">
    <property type="nucleotide sequence ID" value="NZ_JACOPF010000003.1"/>
</dbReference>
<evidence type="ECO:0000313" key="2">
    <source>
        <dbReference type="Proteomes" id="UP000652477"/>
    </source>
</evidence>
<proteinExistence type="predicted"/>
<accession>A0A923RQS9</accession>
<gene>
    <name evidence="1" type="ORF">H8S37_13045</name>
</gene>
<dbReference type="Proteomes" id="UP000652477">
    <property type="component" value="Unassembled WGS sequence"/>
</dbReference>
<organism evidence="1 2">
    <name type="scientific">Mediterraneibacter hominis</name>
    <dbReference type="NCBI Taxonomy" id="2763054"/>
    <lineage>
        <taxon>Bacteria</taxon>
        <taxon>Bacillati</taxon>
        <taxon>Bacillota</taxon>
        <taxon>Clostridia</taxon>
        <taxon>Lachnospirales</taxon>
        <taxon>Lachnospiraceae</taxon>
        <taxon>Mediterraneibacter</taxon>
    </lineage>
</organism>
<keyword evidence="2" id="KW-1185">Reference proteome</keyword>
<protein>
    <submittedName>
        <fullName evidence="1">Uncharacterized protein</fullName>
    </submittedName>
</protein>
<dbReference type="AlphaFoldDB" id="A0A923RQS9"/>
<reference evidence="1" key="1">
    <citation type="submission" date="2020-08" db="EMBL/GenBank/DDBJ databases">
        <title>Genome public.</title>
        <authorList>
            <person name="Liu C."/>
            <person name="Sun Q."/>
        </authorList>
    </citation>
    <scope>NUCLEOTIDE SEQUENCE</scope>
    <source>
        <strain evidence="1">NSJ-55</strain>
    </source>
</reference>
<dbReference type="EMBL" id="JACOPF010000003">
    <property type="protein sequence ID" value="MBC5689836.1"/>
    <property type="molecule type" value="Genomic_DNA"/>
</dbReference>
<sequence>MRITDMIISDESGREKGFLDASAELDLEIGNENDFELTLSLTDYEKLGYKFYDRIYIPETEYGGIILYRKTSTLEDTVFLQGDTWRGLLAVKYIIPPDTKDALTVSGEANTIIAQIISGKFGDCFIASISDSGINIKEYTFEPCVSVLDGLTRMLETYGAKLEITYKSYDISGNVILRAVKIVDYSEEIEYSNDNKVHFTTQEDHKGYNHLIVLGDEEAAIRPMVHLYADENGNIGQVQKMTGMKERTSVYEMTNETDKNKMMEEGKSKLEEMLDSTTLEITVQDIEVGVGDIVGGRERITGLYMKQPISEKILKLSNNEYSIEYKVGE</sequence>
<evidence type="ECO:0000313" key="1">
    <source>
        <dbReference type="EMBL" id="MBC5689836.1"/>
    </source>
</evidence>